<accession>A0A2T6BCG4</accession>
<organism evidence="1 2">
    <name type="scientific">Melghirimyces profundicolus</name>
    <dbReference type="NCBI Taxonomy" id="1242148"/>
    <lineage>
        <taxon>Bacteria</taxon>
        <taxon>Bacillati</taxon>
        <taxon>Bacillota</taxon>
        <taxon>Bacilli</taxon>
        <taxon>Bacillales</taxon>
        <taxon>Thermoactinomycetaceae</taxon>
        <taxon>Melghirimyces</taxon>
    </lineage>
</organism>
<protein>
    <submittedName>
        <fullName evidence="1">Uncharacterized protein</fullName>
    </submittedName>
</protein>
<proteinExistence type="predicted"/>
<evidence type="ECO:0000313" key="1">
    <source>
        <dbReference type="EMBL" id="PTX53743.1"/>
    </source>
</evidence>
<name>A0A2T6BCG4_9BACL</name>
<sequence>MTAGGYITASEAAEKIRKETGENFTPDDFVDAATAGIGFGLSRSWVSRLARHAYDKSNLDYPKKVGRTWVATLNQWELIVHPPDKAMRPKRRQK</sequence>
<dbReference type="Proteomes" id="UP000244240">
    <property type="component" value="Unassembled WGS sequence"/>
</dbReference>
<evidence type="ECO:0000313" key="2">
    <source>
        <dbReference type="Proteomes" id="UP000244240"/>
    </source>
</evidence>
<reference evidence="1 2" key="1">
    <citation type="submission" date="2018-04" db="EMBL/GenBank/DDBJ databases">
        <title>Genomic Encyclopedia of Archaeal and Bacterial Type Strains, Phase II (KMG-II): from individual species to whole genera.</title>
        <authorList>
            <person name="Goeker M."/>
        </authorList>
    </citation>
    <scope>NUCLEOTIDE SEQUENCE [LARGE SCALE GENOMIC DNA]</scope>
    <source>
        <strain evidence="1 2">DSM 45787</strain>
    </source>
</reference>
<keyword evidence="2" id="KW-1185">Reference proteome</keyword>
<dbReference type="EMBL" id="QBKR01000026">
    <property type="protein sequence ID" value="PTX53743.1"/>
    <property type="molecule type" value="Genomic_DNA"/>
</dbReference>
<dbReference type="AlphaFoldDB" id="A0A2T6BCG4"/>
<gene>
    <name evidence="1" type="ORF">C8P63_12629</name>
</gene>
<comment type="caution">
    <text evidence="1">The sequence shown here is derived from an EMBL/GenBank/DDBJ whole genome shotgun (WGS) entry which is preliminary data.</text>
</comment>